<dbReference type="Pfam" id="PF00291">
    <property type="entry name" value="PALP"/>
    <property type="match status" value="1"/>
</dbReference>
<dbReference type="Proteomes" id="UP000269019">
    <property type="component" value="Chromosome"/>
</dbReference>
<dbReference type="RefSeq" id="WP_123926185.1">
    <property type="nucleotide sequence ID" value="NZ_CP033896.1"/>
</dbReference>
<dbReference type="PROSITE" id="PS00901">
    <property type="entry name" value="CYS_SYNTHASE"/>
    <property type="match status" value="1"/>
</dbReference>
<dbReference type="FunFam" id="3.40.50.1100:FF:000067">
    <property type="entry name" value="Cysteine synthase"/>
    <property type="match status" value="1"/>
</dbReference>
<feature type="binding site" evidence="10">
    <location>
        <position position="75"/>
    </location>
    <ligand>
        <name>pyridoxal 5'-phosphate</name>
        <dbReference type="ChEBI" id="CHEBI:597326"/>
    </ligand>
</feature>
<comment type="catalytic activity">
    <reaction evidence="8 12">
        <text>O-acetyl-L-serine + hydrogen sulfide = L-cysteine + acetate</text>
        <dbReference type="Rhea" id="RHEA:14829"/>
        <dbReference type="ChEBI" id="CHEBI:29919"/>
        <dbReference type="ChEBI" id="CHEBI:30089"/>
        <dbReference type="ChEBI" id="CHEBI:35235"/>
        <dbReference type="ChEBI" id="CHEBI:58340"/>
        <dbReference type="EC" id="2.5.1.47"/>
    </reaction>
</comment>
<dbReference type="GO" id="GO:0005737">
    <property type="term" value="C:cytoplasm"/>
    <property type="evidence" value="ECO:0007669"/>
    <property type="project" value="UniProtKB-ARBA"/>
</dbReference>
<dbReference type="PANTHER" id="PTHR10314">
    <property type="entry name" value="CYSTATHIONINE BETA-SYNTHASE"/>
    <property type="match status" value="1"/>
</dbReference>
<evidence type="ECO:0000256" key="7">
    <source>
        <dbReference type="ARBA" id="ARBA00023192"/>
    </source>
</evidence>
<evidence type="ECO:0000256" key="9">
    <source>
        <dbReference type="ARBA" id="ARBA00053442"/>
    </source>
</evidence>
<sequence length="311" mass="32647">MSRIYQSITETIGGTPLVRLNKLTEGLAADVLVKLESFNPAHSVKDRIGLAIIDAAEQAGDLKPGGTIVEATSGNTGIALTMVATARGYNVVLTMPETMSLERRVMLRAYGAEIILTPGSAGMQGAVDKANEIVAQRPGAILANQFANEANPKFHYATTGPEIWEDTDGKVDIFVAGVGTGGTISGAGKFLKEHNPNIALYAVEPAESALLTTGKAGPHKIQGLGANFVPENLDRSLLTDVIAVSSEDAIATSRKLGSTEAILGGISTGANVHAALELAKLEENRGKTIVTVVCDYGERYVSTVLYDDIRN</sequence>
<dbReference type="InterPro" id="IPR005856">
    <property type="entry name" value="Cys_synth"/>
</dbReference>
<comment type="function">
    <text evidence="9">Catalyzes the conversion of O-acetylserine (OAS) to cysteine through the elimination of acetate and addition of hydrogen sulfide.</text>
</comment>
<evidence type="ECO:0000313" key="15">
    <source>
        <dbReference type="Proteomes" id="UP000269019"/>
    </source>
</evidence>
<dbReference type="NCBIfam" id="TIGR01139">
    <property type="entry name" value="cysK"/>
    <property type="match status" value="1"/>
</dbReference>
<dbReference type="InterPro" id="IPR001926">
    <property type="entry name" value="TrpB-like_PALP"/>
</dbReference>
<comment type="similarity">
    <text evidence="3 12">Belongs to the cysteine synthase/cystathionine beta-synthase family.</text>
</comment>
<evidence type="ECO:0000256" key="12">
    <source>
        <dbReference type="RuleBase" id="RU003985"/>
    </source>
</evidence>
<name>A0A3G6J9Y8_9CORY</name>
<comment type="pathway">
    <text evidence="2">Amino-acid biosynthesis; L-cysteine biosynthesis; L-cysteine from L-serine: step 2/2.</text>
</comment>
<evidence type="ECO:0000256" key="10">
    <source>
        <dbReference type="PIRSR" id="PIRSR605856-50"/>
    </source>
</evidence>
<dbReference type="InterPro" id="IPR050214">
    <property type="entry name" value="Cys_Synth/Cystath_Beta-Synth"/>
</dbReference>
<keyword evidence="6 10" id="KW-0663">Pyridoxal phosphate</keyword>
<feature type="modified residue" description="N6-(pyridoxal phosphate)lysine" evidence="11">
    <location>
        <position position="45"/>
    </location>
</feature>
<evidence type="ECO:0000313" key="14">
    <source>
        <dbReference type="EMBL" id="AZA12844.1"/>
    </source>
</evidence>
<dbReference type="SUPFAM" id="SSF53686">
    <property type="entry name" value="Tryptophan synthase beta subunit-like PLP-dependent enzymes"/>
    <property type="match status" value="1"/>
</dbReference>
<evidence type="ECO:0000256" key="4">
    <source>
        <dbReference type="ARBA" id="ARBA00022605"/>
    </source>
</evidence>
<feature type="domain" description="Tryptophan synthase beta chain-like PALP" evidence="13">
    <location>
        <begin position="8"/>
        <end position="295"/>
    </location>
</feature>
<dbReference type="GO" id="GO:0006535">
    <property type="term" value="P:cysteine biosynthetic process from serine"/>
    <property type="evidence" value="ECO:0007669"/>
    <property type="project" value="UniProtKB-UniRule"/>
</dbReference>
<reference evidence="14 15" key="1">
    <citation type="submission" date="2018-11" db="EMBL/GenBank/DDBJ databases">
        <authorList>
            <person name="Kleinhagauer T."/>
            <person name="Glaeser S.P."/>
            <person name="Spergser J."/>
            <person name="Ruckert C."/>
            <person name="Kaempfer P."/>
            <person name="Busse H.-J."/>
        </authorList>
    </citation>
    <scope>NUCLEOTIDE SEQUENCE [LARGE SCALE GENOMIC DNA]</scope>
    <source>
        <strain evidence="14 15">200CH</strain>
    </source>
</reference>
<dbReference type="EC" id="2.5.1.47" evidence="12"/>
<dbReference type="InterPro" id="IPR005859">
    <property type="entry name" value="CysK"/>
</dbReference>
<accession>A0A3G6J9Y8</accession>
<feature type="binding site" evidence="10">
    <location>
        <begin position="179"/>
        <end position="183"/>
    </location>
    <ligand>
        <name>pyridoxal 5'-phosphate</name>
        <dbReference type="ChEBI" id="CHEBI:597326"/>
    </ligand>
</feature>
<evidence type="ECO:0000256" key="8">
    <source>
        <dbReference type="ARBA" id="ARBA00047931"/>
    </source>
</evidence>
<dbReference type="KEGG" id="ccho:CCHOA_02110"/>
<evidence type="ECO:0000256" key="1">
    <source>
        <dbReference type="ARBA" id="ARBA00001933"/>
    </source>
</evidence>
<feature type="binding site" evidence="10">
    <location>
        <position position="267"/>
    </location>
    <ligand>
        <name>pyridoxal 5'-phosphate</name>
        <dbReference type="ChEBI" id="CHEBI:597326"/>
    </ligand>
</feature>
<gene>
    <name evidence="14" type="primary">cysK1</name>
    <name evidence="14" type="ORF">CCHOA_02110</name>
</gene>
<organism evidence="14 15">
    <name type="scientific">Corynebacterium choanae</name>
    <dbReference type="NCBI Taxonomy" id="1862358"/>
    <lineage>
        <taxon>Bacteria</taxon>
        <taxon>Bacillati</taxon>
        <taxon>Actinomycetota</taxon>
        <taxon>Actinomycetes</taxon>
        <taxon>Mycobacteriales</taxon>
        <taxon>Corynebacteriaceae</taxon>
        <taxon>Corynebacterium</taxon>
    </lineage>
</organism>
<dbReference type="AlphaFoldDB" id="A0A3G6J9Y8"/>
<dbReference type="GO" id="GO:0004124">
    <property type="term" value="F:cysteine synthase activity"/>
    <property type="evidence" value="ECO:0007669"/>
    <property type="project" value="UniProtKB-UniRule"/>
</dbReference>
<evidence type="ECO:0000259" key="13">
    <source>
        <dbReference type="Pfam" id="PF00291"/>
    </source>
</evidence>
<evidence type="ECO:0000256" key="5">
    <source>
        <dbReference type="ARBA" id="ARBA00022679"/>
    </source>
</evidence>
<dbReference type="Gene3D" id="3.40.50.1100">
    <property type="match status" value="2"/>
</dbReference>
<dbReference type="InterPro" id="IPR036052">
    <property type="entry name" value="TrpB-like_PALP_sf"/>
</dbReference>
<keyword evidence="7 12" id="KW-0198">Cysteine biosynthesis</keyword>
<dbReference type="EMBL" id="CP033896">
    <property type="protein sequence ID" value="AZA12844.1"/>
    <property type="molecule type" value="Genomic_DNA"/>
</dbReference>
<evidence type="ECO:0000256" key="6">
    <source>
        <dbReference type="ARBA" id="ARBA00022898"/>
    </source>
</evidence>
<proteinExistence type="inferred from homology"/>
<protein>
    <recommendedName>
        <fullName evidence="12">Cysteine synthase</fullName>
        <ecNumber evidence="12">2.5.1.47</ecNumber>
    </recommendedName>
</protein>
<keyword evidence="5 12" id="KW-0808">Transferase</keyword>
<comment type="cofactor">
    <cofactor evidence="1 10 12">
        <name>pyridoxal 5'-phosphate</name>
        <dbReference type="ChEBI" id="CHEBI:597326"/>
    </cofactor>
</comment>
<dbReference type="CDD" id="cd01561">
    <property type="entry name" value="CBS_like"/>
    <property type="match status" value="1"/>
</dbReference>
<dbReference type="InterPro" id="IPR001216">
    <property type="entry name" value="P-phosphate_BS"/>
</dbReference>
<keyword evidence="4 12" id="KW-0028">Amino-acid biosynthesis</keyword>
<dbReference type="NCBIfam" id="TIGR01136">
    <property type="entry name" value="cysKM"/>
    <property type="match status" value="1"/>
</dbReference>
<evidence type="ECO:0000256" key="11">
    <source>
        <dbReference type="PIRSR" id="PIRSR605856-51"/>
    </source>
</evidence>
<dbReference type="OrthoDB" id="9805733at2"/>
<keyword evidence="15" id="KW-1185">Reference proteome</keyword>
<evidence type="ECO:0000256" key="2">
    <source>
        <dbReference type="ARBA" id="ARBA00004962"/>
    </source>
</evidence>
<evidence type="ECO:0000256" key="3">
    <source>
        <dbReference type="ARBA" id="ARBA00007103"/>
    </source>
</evidence>